<evidence type="ECO:0000313" key="3">
    <source>
        <dbReference type="Proteomes" id="UP000814172"/>
    </source>
</evidence>
<dbReference type="EMBL" id="WKEW01000031">
    <property type="protein sequence ID" value="MCF5057644.1"/>
    <property type="molecule type" value="Genomic_DNA"/>
</dbReference>
<keyword evidence="1" id="KW-0812">Transmembrane</keyword>
<feature type="transmembrane region" description="Helical" evidence="1">
    <location>
        <begin position="128"/>
        <end position="148"/>
    </location>
</feature>
<dbReference type="Proteomes" id="UP000814172">
    <property type="component" value="Unassembled WGS sequence"/>
</dbReference>
<gene>
    <name evidence="2" type="ORF">GIW75_11830</name>
</gene>
<keyword evidence="1" id="KW-1133">Transmembrane helix</keyword>
<evidence type="ECO:0000313" key="2">
    <source>
        <dbReference type="EMBL" id="MCF5057644.1"/>
    </source>
</evidence>
<comment type="caution">
    <text evidence="2">The sequence shown here is derived from an EMBL/GenBank/DDBJ whole genome shotgun (WGS) entry which is preliminary data.</text>
</comment>
<proteinExistence type="predicted"/>
<protein>
    <submittedName>
        <fullName evidence="2">Uncharacterized protein</fullName>
    </submittedName>
</protein>
<feature type="transmembrane region" description="Helical" evidence="1">
    <location>
        <begin position="154"/>
        <end position="176"/>
    </location>
</feature>
<organism evidence="2 3">
    <name type="scientific">Pseudomonas proteolytica</name>
    <dbReference type="NCBI Taxonomy" id="219574"/>
    <lineage>
        <taxon>Bacteria</taxon>
        <taxon>Pseudomonadati</taxon>
        <taxon>Pseudomonadota</taxon>
        <taxon>Gammaproteobacteria</taxon>
        <taxon>Pseudomonadales</taxon>
        <taxon>Pseudomonadaceae</taxon>
        <taxon>Pseudomonas</taxon>
    </lineage>
</organism>
<evidence type="ECO:0000256" key="1">
    <source>
        <dbReference type="SAM" id="Phobius"/>
    </source>
</evidence>
<sequence length="200" mass="22524">MSSQKHPLTNSKECWTFVVAAAITALLYVALIITISKEVHLRGFLFLEAGTTAKIFEFYAENLRGSLFTGFLALGGFLMSAKTFIIVNMKKEVYDSAKYKQDWLDGMELNGPENYPPLFRPLRRLSNILFYTISFSFLASIAQLTIGLYESVPSVMVCSFLVILAISFLMLSLYLIKKNLATMFDYLDKSHDPVLPLGDD</sequence>
<dbReference type="RefSeq" id="WP_126543330.1">
    <property type="nucleotide sequence ID" value="NZ_WKEB01000082.1"/>
</dbReference>
<reference evidence="2 3" key="1">
    <citation type="submission" date="2019-11" db="EMBL/GenBank/DDBJ databases">
        <title>Epiphytic Pseudomonas syringae from cherry orchards.</title>
        <authorList>
            <person name="Hulin M.T."/>
        </authorList>
    </citation>
    <scope>NUCLEOTIDE SEQUENCE [LARGE SCALE GENOMIC DNA]</scope>
    <source>
        <strain evidence="2 3">PA-6-9F</strain>
    </source>
</reference>
<keyword evidence="3" id="KW-1185">Reference proteome</keyword>
<accession>A0AAW5A8H5</accession>
<dbReference type="AlphaFoldDB" id="A0AAW5A8H5"/>
<feature type="transmembrane region" description="Helical" evidence="1">
    <location>
        <begin position="67"/>
        <end position="87"/>
    </location>
</feature>
<feature type="transmembrane region" description="Helical" evidence="1">
    <location>
        <begin position="14"/>
        <end position="35"/>
    </location>
</feature>
<name>A0AAW5A8H5_9PSED</name>
<keyword evidence="1" id="KW-0472">Membrane</keyword>